<protein>
    <submittedName>
        <fullName evidence="2">Uncharacterized protein</fullName>
    </submittedName>
</protein>
<proteinExistence type="predicted"/>
<dbReference type="EMBL" id="CABVHG010000001">
    <property type="protein sequence ID" value="VVM35477.1"/>
    <property type="molecule type" value="Genomic_DNA"/>
</dbReference>
<dbReference type="AlphaFoldDB" id="A0A5E6P1P3"/>
<keyword evidence="1" id="KW-0472">Membrane</keyword>
<evidence type="ECO:0000256" key="1">
    <source>
        <dbReference type="SAM" id="Phobius"/>
    </source>
</evidence>
<gene>
    <name evidence="2" type="ORF">PS652_00001</name>
</gene>
<reference evidence="2" key="1">
    <citation type="submission" date="2019-09" db="EMBL/GenBank/DDBJ databases">
        <authorList>
            <person name="Chandra G."/>
            <person name="Truman W A."/>
        </authorList>
    </citation>
    <scope>NUCLEOTIDE SEQUENCE [LARGE SCALE GENOMIC DNA]</scope>
    <source>
        <strain evidence="2">PS652</strain>
    </source>
</reference>
<name>A0A5E6P1P3_PSEFL</name>
<accession>A0A5E6P1P3</accession>
<organism evidence="2">
    <name type="scientific">Pseudomonas fluorescens</name>
    <dbReference type="NCBI Taxonomy" id="294"/>
    <lineage>
        <taxon>Bacteria</taxon>
        <taxon>Pseudomonadati</taxon>
        <taxon>Pseudomonadota</taxon>
        <taxon>Gammaproteobacteria</taxon>
        <taxon>Pseudomonadales</taxon>
        <taxon>Pseudomonadaceae</taxon>
        <taxon>Pseudomonas</taxon>
    </lineage>
</organism>
<feature type="transmembrane region" description="Helical" evidence="1">
    <location>
        <begin position="15"/>
        <end position="37"/>
    </location>
</feature>
<sequence length="63" mass="6445">MNSAGGSGDTGSSRAMAGFSLSAGTSLVSLISMRMPIISRRPNGTRMRMPGVSAWRAMLAGAL</sequence>
<evidence type="ECO:0000313" key="2">
    <source>
        <dbReference type="EMBL" id="VVM35477.1"/>
    </source>
</evidence>
<keyword evidence="1" id="KW-0812">Transmembrane</keyword>
<keyword evidence="1" id="KW-1133">Transmembrane helix</keyword>